<evidence type="ECO:0000256" key="5">
    <source>
        <dbReference type="ARBA" id="ARBA00022729"/>
    </source>
</evidence>
<dbReference type="AlphaFoldDB" id="F2I9N4"/>
<name>F2I9N4_FLUTR</name>
<gene>
    <name evidence="9" type="ordered locus">Fluta_0017</name>
</gene>
<keyword evidence="6" id="KW-0472">Membrane</keyword>
<organism evidence="9 10">
    <name type="scientific">Fluviicola taffensis (strain DSM 16823 / NCIMB 13979 / RW262)</name>
    <dbReference type="NCBI Taxonomy" id="755732"/>
    <lineage>
        <taxon>Bacteria</taxon>
        <taxon>Pseudomonadati</taxon>
        <taxon>Bacteroidota</taxon>
        <taxon>Flavobacteriia</taxon>
        <taxon>Flavobacteriales</taxon>
        <taxon>Crocinitomicaceae</taxon>
        <taxon>Fluviicola</taxon>
    </lineage>
</organism>
<dbReference type="KEGG" id="fte:Fluta_0017"/>
<comment type="subcellular location">
    <subcellularLocation>
        <location evidence="1">Cell outer membrane</location>
        <topology evidence="1">Multi-pass membrane protein</topology>
    </subcellularLocation>
</comment>
<keyword evidence="2" id="KW-0813">Transport</keyword>
<dbReference type="InterPro" id="IPR012910">
    <property type="entry name" value="Plug_dom"/>
</dbReference>
<feature type="domain" description="TonB-dependent receptor plug" evidence="8">
    <location>
        <begin position="42"/>
        <end position="126"/>
    </location>
</feature>
<dbReference type="SUPFAM" id="SSF56935">
    <property type="entry name" value="Porins"/>
    <property type="match status" value="1"/>
</dbReference>
<dbReference type="GO" id="GO:0009279">
    <property type="term" value="C:cell outer membrane"/>
    <property type="evidence" value="ECO:0007669"/>
    <property type="project" value="UniProtKB-SubCell"/>
</dbReference>
<dbReference type="STRING" id="755732.Fluta_0017"/>
<evidence type="ECO:0000256" key="2">
    <source>
        <dbReference type="ARBA" id="ARBA00022448"/>
    </source>
</evidence>
<dbReference type="HOGENOM" id="CLU_026226_0_0_10"/>
<dbReference type="Proteomes" id="UP000007463">
    <property type="component" value="Chromosome"/>
</dbReference>
<dbReference type="Gene3D" id="2.170.130.10">
    <property type="entry name" value="TonB-dependent receptor, plug domain"/>
    <property type="match status" value="1"/>
</dbReference>
<dbReference type="EMBL" id="CP002542">
    <property type="protein sequence ID" value="AEA42027.1"/>
    <property type="molecule type" value="Genomic_DNA"/>
</dbReference>
<keyword evidence="9" id="KW-0675">Receptor</keyword>
<dbReference type="InterPro" id="IPR036942">
    <property type="entry name" value="Beta-barrel_TonB_sf"/>
</dbReference>
<dbReference type="InterPro" id="IPR037066">
    <property type="entry name" value="Plug_dom_sf"/>
</dbReference>
<reference evidence="10" key="2">
    <citation type="submission" date="2011-02" db="EMBL/GenBank/DDBJ databases">
        <title>The complete genome of Fluviicola taffensis DSM 16823.</title>
        <authorList>
            <consortium name="US DOE Joint Genome Institute (JGI-PGF)"/>
            <person name="Lucas S."/>
            <person name="Copeland A."/>
            <person name="Lapidus A."/>
            <person name="Bruce D."/>
            <person name="Goodwin L."/>
            <person name="Pitluck S."/>
            <person name="Kyrpides N."/>
            <person name="Mavromatis K."/>
            <person name="Ivanova N."/>
            <person name="Mikhailova N."/>
            <person name="Pagani I."/>
            <person name="Chertkov O."/>
            <person name="Detter J.C."/>
            <person name="Han C."/>
            <person name="Tapia R."/>
            <person name="Land M."/>
            <person name="Hauser L."/>
            <person name="Markowitz V."/>
            <person name="Cheng J.-F."/>
            <person name="Hugenholtz P."/>
            <person name="Woyke T."/>
            <person name="Wu D."/>
            <person name="Tindall B."/>
            <person name="Pomrenke H.G."/>
            <person name="Brambilla E."/>
            <person name="Klenk H.-P."/>
            <person name="Eisen J.A."/>
        </authorList>
    </citation>
    <scope>NUCLEOTIDE SEQUENCE [LARGE SCALE GENOMIC DNA]</scope>
    <source>
        <strain evidence="10">DSM 16823 / RW262 / RW262</strain>
    </source>
</reference>
<dbReference type="PANTHER" id="PTHR30069">
    <property type="entry name" value="TONB-DEPENDENT OUTER MEMBRANE RECEPTOR"/>
    <property type="match status" value="1"/>
</dbReference>
<accession>F2I9N4</accession>
<dbReference type="GO" id="GO:0044718">
    <property type="term" value="P:siderophore transmembrane transport"/>
    <property type="evidence" value="ECO:0007669"/>
    <property type="project" value="TreeGrafter"/>
</dbReference>
<evidence type="ECO:0000256" key="1">
    <source>
        <dbReference type="ARBA" id="ARBA00004571"/>
    </source>
</evidence>
<evidence type="ECO:0000256" key="3">
    <source>
        <dbReference type="ARBA" id="ARBA00022452"/>
    </source>
</evidence>
<dbReference type="Pfam" id="PF07715">
    <property type="entry name" value="Plug"/>
    <property type="match status" value="1"/>
</dbReference>
<keyword evidence="7" id="KW-0998">Cell outer membrane</keyword>
<keyword evidence="3" id="KW-1134">Transmembrane beta strand</keyword>
<protein>
    <submittedName>
        <fullName evidence="9">TonB-dependent receptor plug</fullName>
    </submittedName>
</protein>
<sequence length="644" mass="72868" precursor="true">MILKITIPTLLIITSCPVFGQEVKPIEEVIITPRNEKENSIVIELSADKIQNKLANDLGQLLTLFPGLQVKNYGDVGGLKTVSFRSLGAGHTALVQDFTSLSTTQSGQADLSNIPADFVEKIELITLSPTRTDIPIHAKLAGAVVNVESVHSYSGMNQKKIIVGAQAGSFDQYEGYLMLQKRFKKWAGTLSGKIRSYGGSYPYTYLNGNTTTREHRQNNSLLEYFGTGSIHFSPNQNHQFQLRISGNDYKKELAGAVIFYNSNAAQYLNGYGLNGSLNHRFKKNNWSVFSSVNYQKNNLQYLDSTYLNSLGYLDQRFYATQLDFQSQVAYSITKKIDILLGSSFISESLDGKSLNGNPFRNSSESIIGFEWKAVGRILAQVGAQGIFEKRDSILKTQWNLLPAVSWSFDLGKKNKLSLVYRYTCRQPTFSELYYQQIGNTKLRTEKAHIASIRYELVLPFKKGVSQTMIQPFYSYINDKILAIPTKNLFIWSIQNIGKSDAAGIEFTQFIQKKIKNHTLGARVNYTFQYTQDLSDSKSSTYRDILSYSPLHSGSLELDYSWKKFSCFVLLSYLGERYALNQNIPSNLLDDYLLLDAGVAYTQQLKQNELTIRLTVNNITNQQYNYINYFVMPGTHFNIRLQYAL</sequence>
<evidence type="ECO:0000259" key="8">
    <source>
        <dbReference type="Pfam" id="PF07715"/>
    </source>
</evidence>
<keyword evidence="10" id="KW-1185">Reference proteome</keyword>
<dbReference type="eggNOG" id="COG4206">
    <property type="taxonomic scope" value="Bacteria"/>
</dbReference>
<dbReference type="InterPro" id="IPR039426">
    <property type="entry name" value="TonB-dep_rcpt-like"/>
</dbReference>
<dbReference type="PANTHER" id="PTHR30069:SF29">
    <property type="entry name" value="HEMOGLOBIN AND HEMOGLOBIN-HAPTOGLOBIN-BINDING PROTEIN 1-RELATED"/>
    <property type="match status" value="1"/>
</dbReference>
<dbReference type="Gene3D" id="2.40.170.20">
    <property type="entry name" value="TonB-dependent receptor, beta-barrel domain"/>
    <property type="match status" value="1"/>
</dbReference>
<reference evidence="9 10" key="1">
    <citation type="journal article" date="2011" name="Stand. Genomic Sci.">
        <title>Complete genome sequence of the gliding freshwater bacterium Fluviicola taffensis type strain (RW262).</title>
        <authorList>
            <person name="Woyke T."/>
            <person name="Chertkov O."/>
            <person name="Lapidus A."/>
            <person name="Nolan M."/>
            <person name="Lucas S."/>
            <person name="Del Rio T.G."/>
            <person name="Tice H."/>
            <person name="Cheng J.F."/>
            <person name="Tapia R."/>
            <person name="Han C."/>
            <person name="Goodwin L."/>
            <person name="Pitluck S."/>
            <person name="Liolios K."/>
            <person name="Pagani I."/>
            <person name="Ivanova N."/>
            <person name="Huntemann M."/>
            <person name="Mavromatis K."/>
            <person name="Mikhailova N."/>
            <person name="Pati A."/>
            <person name="Chen A."/>
            <person name="Palaniappan K."/>
            <person name="Land M."/>
            <person name="Hauser L."/>
            <person name="Brambilla E.M."/>
            <person name="Rohde M."/>
            <person name="Mwirichia R."/>
            <person name="Sikorski J."/>
            <person name="Tindall B.J."/>
            <person name="Goker M."/>
            <person name="Bristow J."/>
            <person name="Eisen J.A."/>
            <person name="Markowitz V."/>
            <person name="Hugenholtz P."/>
            <person name="Klenk H.P."/>
            <person name="Kyrpides N.C."/>
        </authorList>
    </citation>
    <scope>NUCLEOTIDE SEQUENCE [LARGE SCALE GENOMIC DNA]</scope>
    <source>
        <strain evidence="10">DSM 16823 / RW262 / RW262</strain>
    </source>
</reference>
<evidence type="ECO:0000256" key="7">
    <source>
        <dbReference type="ARBA" id="ARBA00023237"/>
    </source>
</evidence>
<dbReference type="PROSITE" id="PS51257">
    <property type="entry name" value="PROKAR_LIPOPROTEIN"/>
    <property type="match status" value="1"/>
</dbReference>
<evidence type="ECO:0000256" key="4">
    <source>
        <dbReference type="ARBA" id="ARBA00022692"/>
    </source>
</evidence>
<proteinExistence type="predicted"/>
<dbReference type="OrthoDB" id="9762903at2"/>
<evidence type="ECO:0000256" key="6">
    <source>
        <dbReference type="ARBA" id="ARBA00023136"/>
    </source>
</evidence>
<dbReference type="RefSeq" id="WP_013684801.1">
    <property type="nucleotide sequence ID" value="NC_015321.1"/>
</dbReference>
<evidence type="ECO:0000313" key="9">
    <source>
        <dbReference type="EMBL" id="AEA42027.1"/>
    </source>
</evidence>
<dbReference type="GO" id="GO:0015344">
    <property type="term" value="F:siderophore uptake transmembrane transporter activity"/>
    <property type="evidence" value="ECO:0007669"/>
    <property type="project" value="TreeGrafter"/>
</dbReference>
<keyword evidence="5" id="KW-0732">Signal</keyword>
<evidence type="ECO:0000313" key="10">
    <source>
        <dbReference type="Proteomes" id="UP000007463"/>
    </source>
</evidence>
<keyword evidence="4" id="KW-0812">Transmembrane</keyword>